<evidence type="ECO:0000256" key="1">
    <source>
        <dbReference type="ARBA" id="ARBA00022723"/>
    </source>
</evidence>
<dbReference type="PROSITE" id="PS50222">
    <property type="entry name" value="EF_HAND_2"/>
    <property type="match status" value="3"/>
</dbReference>
<reference evidence="5" key="2">
    <citation type="submission" date="2022-10" db="EMBL/GenBank/DDBJ databases">
        <authorList>
            <consortium name="ENA_rothamsted_submissions"/>
            <consortium name="culmorum"/>
            <person name="King R."/>
        </authorList>
    </citation>
    <scope>NUCLEOTIDE SEQUENCE</scope>
</reference>
<dbReference type="Gene3D" id="1.10.238.10">
    <property type="entry name" value="EF-hand"/>
    <property type="match status" value="2"/>
</dbReference>
<dbReference type="CDD" id="cd00051">
    <property type="entry name" value="EFh"/>
    <property type="match status" value="1"/>
</dbReference>
<dbReference type="PANTHER" id="PTHR34524:SF6">
    <property type="entry name" value="CALCYPHOSINE LIKE"/>
    <property type="match status" value="1"/>
</dbReference>
<dbReference type="EMBL" id="OU895877">
    <property type="protein sequence ID" value="CAG9800594.1"/>
    <property type="molecule type" value="Genomic_DNA"/>
</dbReference>
<keyword evidence="2" id="KW-0677">Repeat</keyword>
<dbReference type="InterPro" id="IPR018247">
    <property type="entry name" value="EF_Hand_1_Ca_BS"/>
</dbReference>
<feature type="domain" description="EF-hand" evidence="4">
    <location>
        <begin position="66"/>
        <end position="101"/>
    </location>
</feature>
<dbReference type="SUPFAM" id="SSF47473">
    <property type="entry name" value="EF-hand"/>
    <property type="match status" value="1"/>
</dbReference>
<reference evidence="5" key="1">
    <citation type="submission" date="2022-01" db="EMBL/GenBank/DDBJ databases">
        <authorList>
            <person name="King R."/>
        </authorList>
    </citation>
    <scope>NUCLEOTIDE SEQUENCE</scope>
</reference>
<accession>A0A9N9WNW7</accession>
<protein>
    <recommendedName>
        <fullName evidence="4">EF-hand domain-containing protein</fullName>
    </recommendedName>
</protein>
<dbReference type="PROSITE" id="PS00018">
    <property type="entry name" value="EF_HAND_1"/>
    <property type="match status" value="2"/>
</dbReference>
<organism evidence="5 6">
    <name type="scientific">Chironomus riparius</name>
    <dbReference type="NCBI Taxonomy" id="315576"/>
    <lineage>
        <taxon>Eukaryota</taxon>
        <taxon>Metazoa</taxon>
        <taxon>Ecdysozoa</taxon>
        <taxon>Arthropoda</taxon>
        <taxon>Hexapoda</taxon>
        <taxon>Insecta</taxon>
        <taxon>Pterygota</taxon>
        <taxon>Neoptera</taxon>
        <taxon>Endopterygota</taxon>
        <taxon>Diptera</taxon>
        <taxon>Nematocera</taxon>
        <taxon>Chironomoidea</taxon>
        <taxon>Chironomidae</taxon>
        <taxon>Chironominae</taxon>
        <taxon>Chironomus</taxon>
    </lineage>
</organism>
<feature type="domain" description="EF-hand" evidence="4">
    <location>
        <begin position="102"/>
        <end position="137"/>
    </location>
</feature>
<dbReference type="PANTHER" id="PTHR34524">
    <property type="entry name" value="CALCYPHOSIN"/>
    <property type="match status" value="1"/>
</dbReference>
<keyword evidence="1" id="KW-0479">Metal-binding</keyword>
<dbReference type="GO" id="GO:0005509">
    <property type="term" value="F:calcium ion binding"/>
    <property type="evidence" value="ECO:0007669"/>
    <property type="project" value="InterPro"/>
</dbReference>
<dbReference type="Proteomes" id="UP001153620">
    <property type="component" value="Chromosome 1"/>
</dbReference>
<evidence type="ECO:0000256" key="3">
    <source>
        <dbReference type="ARBA" id="ARBA00022837"/>
    </source>
</evidence>
<evidence type="ECO:0000313" key="6">
    <source>
        <dbReference type="Proteomes" id="UP001153620"/>
    </source>
</evidence>
<evidence type="ECO:0000313" key="5">
    <source>
        <dbReference type="EMBL" id="CAG9800594.1"/>
    </source>
</evidence>
<dbReference type="AlphaFoldDB" id="A0A9N9WNW7"/>
<dbReference type="InterPro" id="IPR002048">
    <property type="entry name" value="EF_hand_dom"/>
</dbReference>
<dbReference type="Pfam" id="PF13499">
    <property type="entry name" value="EF-hand_7"/>
    <property type="match status" value="2"/>
</dbReference>
<evidence type="ECO:0000259" key="4">
    <source>
        <dbReference type="PROSITE" id="PS50222"/>
    </source>
</evidence>
<feature type="domain" description="EF-hand" evidence="4">
    <location>
        <begin position="138"/>
        <end position="173"/>
    </location>
</feature>
<keyword evidence="3" id="KW-0106">Calcium</keyword>
<gene>
    <name evidence="5" type="ORF">CHIRRI_LOCUS3534</name>
</gene>
<dbReference type="InterPro" id="IPR011992">
    <property type="entry name" value="EF-hand-dom_pair"/>
</dbReference>
<sequence length="235" mass="26508">MNHHFWSDNSTFHSPSECITDKMRPVSAMSRNESEMMNKSKRVLASGNVGDSVDKLRHLCLARGATGIMGLGRCFRRIDDNGDKNLSLEEFIKGLHDTGLHVSNEEAAEIFNKFDTDGSGNINMTEFLFGIRPHMSESRKRIVKEAFKKLDKTGDGVITNDDLKHVYSVKSHPKYISGEETEETIMQKFLANFEEGGEVDGVVTEEEFENYYAAVSASVDNDGYFDLMIRQAYKL</sequence>
<name>A0A9N9WNW7_9DIPT</name>
<keyword evidence="6" id="KW-1185">Reference proteome</keyword>
<dbReference type="OrthoDB" id="444540at2759"/>
<dbReference type="InterPro" id="IPR051581">
    <property type="entry name" value="Ca-bind"/>
</dbReference>
<proteinExistence type="predicted"/>
<evidence type="ECO:0000256" key="2">
    <source>
        <dbReference type="ARBA" id="ARBA00022737"/>
    </source>
</evidence>
<dbReference type="SMART" id="SM00054">
    <property type="entry name" value="EFh"/>
    <property type="match status" value="3"/>
</dbReference>